<dbReference type="Proteomes" id="UP000590460">
    <property type="component" value="Unassembled WGS sequence"/>
</dbReference>
<keyword evidence="2" id="KW-0805">Transcription regulation</keyword>
<proteinExistence type="inferred from homology"/>
<dbReference type="InterPro" id="IPR014071">
    <property type="entry name" value="Cu_transp_CopY/TcrY"/>
</dbReference>
<dbReference type="SUPFAM" id="SSF46785">
    <property type="entry name" value="Winged helix' DNA-binding domain"/>
    <property type="match status" value="1"/>
</dbReference>
<sequence length="148" mass="16739">MVKQTQTMTTSEWEIMRVIWTLGEATSRQVIRVMAKKTDWSPSTIKTLITRLQAKGYLTDNGAIRDRLYLPTVAEHEAMTATLSRTFHAMCAMCVGQALVDVLATTPLSKHDITHLQDTLQTKYAQAPDRIACDCMPHQQEEIAHHDK</sequence>
<evidence type="ECO:0000256" key="3">
    <source>
        <dbReference type="ARBA" id="ARBA00023125"/>
    </source>
</evidence>
<evidence type="ECO:0000313" key="5">
    <source>
        <dbReference type="EMBL" id="NKZ18962.1"/>
    </source>
</evidence>
<dbReference type="InterPro" id="IPR005650">
    <property type="entry name" value="BlaI_family"/>
</dbReference>
<reference evidence="5 6" key="1">
    <citation type="submission" date="2020-04" db="EMBL/GenBank/DDBJ databases">
        <title>MicrobeNet Type strains.</title>
        <authorList>
            <person name="Nicholson A.C."/>
        </authorList>
    </citation>
    <scope>NUCLEOTIDE SEQUENCE [LARGE SCALE GENOMIC DNA]</scope>
    <source>
        <strain evidence="5 6">CCUG 54536</strain>
    </source>
</reference>
<dbReference type="Gene3D" id="1.10.10.10">
    <property type="entry name" value="Winged helix-like DNA-binding domain superfamily/Winged helix DNA-binding domain"/>
    <property type="match status" value="1"/>
</dbReference>
<accession>A0A846ZI09</accession>
<dbReference type="InterPro" id="IPR036388">
    <property type="entry name" value="WH-like_DNA-bd_sf"/>
</dbReference>
<evidence type="ECO:0000256" key="1">
    <source>
        <dbReference type="ARBA" id="ARBA00011046"/>
    </source>
</evidence>
<keyword evidence="3" id="KW-0238">DNA-binding</keyword>
<organism evidence="5 6">
    <name type="scientific">Leuconostoc holzapfelii</name>
    <dbReference type="NCBI Taxonomy" id="434464"/>
    <lineage>
        <taxon>Bacteria</taxon>
        <taxon>Bacillati</taxon>
        <taxon>Bacillota</taxon>
        <taxon>Bacilli</taxon>
        <taxon>Lactobacillales</taxon>
        <taxon>Lactobacillaceae</taxon>
        <taxon>Leuconostoc</taxon>
    </lineage>
</organism>
<protein>
    <submittedName>
        <fullName evidence="5">CopY/TcrY family copper transport repressor</fullName>
    </submittedName>
</protein>
<keyword evidence="4" id="KW-0804">Transcription</keyword>
<dbReference type="EMBL" id="JAAXPO010000008">
    <property type="protein sequence ID" value="NKZ18962.1"/>
    <property type="molecule type" value="Genomic_DNA"/>
</dbReference>
<dbReference type="NCBIfam" id="TIGR02698">
    <property type="entry name" value="CopY_TcrY"/>
    <property type="match status" value="1"/>
</dbReference>
<comment type="caution">
    <text evidence="5">The sequence shown here is derived from an EMBL/GenBank/DDBJ whole genome shotgun (WGS) entry which is preliminary data.</text>
</comment>
<comment type="similarity">
    <text evidence="1">Belongs to the BlaI transcriptional regulatory family.</text>
</comment>
<dbReference type="RefSeq" id="WP_168677476.1">
    <property type="nucleotide sequence ID" value="NZ_BPKV01000009.1"/>
</dbReference>
<dbReference type="InterPro" id="IPR036390">
    <property type="entry name" value="WH_DNA-bd_sf"/>
</dbReference>
<evidence type="ECO:0000256" key="2">
    <source>
        <dbReference type="ARBA" id="ARBA00023015"/>
    </source>
</evidence>
<dbReference type="Pfam" id="PF03965">
    <property type="entry name" value="Penicillinase_R"/>
    <property type="match status" value="1"/>
</dbReference>
<dbReference type="GO" id="GO:0045892">
    <property type="term" value="P:negative regulation of DNA-templated transcription"/>
    <property type="evidence" value="ECO:0007669"/>
    <property type="project" value="InterPro"/>
</dbReference>
<evidence type="ECO:0000313" key="6">
    <source>
        <dbReference type="Proteomes" id="UP000590460"/>
    </source>
</evidence>
<dbReference type="GO" id="GO:0003677">
    <property type="term" value="F:DNA binding"/>
    <property type="evidence" value="ECO:0007669"/>
    <property type="project" value="UniProtKB-KW"/>
</dbReference>
<name>A0A846ZI09_9LACO</name>
<dbReference type="AlphaFoldDB" id="A0A846ZI09"/>
<dbReference type="PIRSF" id="PIRSF019455">
    <property type="entry name" value="CopR_AtkY"/>
    <property type="match status" value="1"/>
</dbReference>
<evidence type="ECO:0000256" key="4">
    <source>
        <dbReference type="ARBA" id="ARBA00023163"/>
    </source>
</evidence>
<gene>
    <name evidence="5" type="ORF">HF966_07225</name>
</gene>